<keyword evidence="1" id="KW-0812">Transmembrane</keyword>
<dbReference type="RefSeq" id="WP_135312636.1">
    <property type="nucleotide sequence ID" value="NZ_CP038439.1"/>
</dbReference>
<dbReference type="InterPro" id="IPR041916">
    <property type="entry name" value="Anti_sigma_zinc_sf"/>
</dbReference>
<evidence type="ECO:0008006" key="4">
    <source>
        <dbReference type="Google" id="ProtNLM"/>
    </source>
</evidence>
<protein>
    <recommendedName>
        <fullName evidence="4">Anti-sigma factor</fullName>
    </recommendedName>
</protein>
<dbReference type="EMBL" id="CP038439">
    <property type="protein sequence ID" value="QBX34347.1"/>
    <property type="molecule type" value="Genomic_DNA"/>
</dbReference>
<evidence type="ECO:0000313" key="3">
    <source>
        <dbReference type="Proteomes" id="UP000296374"/>
    </source>
</evidence>
<evidence type="ECO:0000313" key="2">
    <source>
        <dbReference type="EMBL" id="QBX34347.1"/>
    </source>
</evidence>
<keyword evidence="1" id="KW-0472">Membrane</keyword>
<feature type="transmembrane region" description="Helical" evidence="1">
    <location>
        <begin position="95"/>
        <end position="113"/>
    </location>
</feature>
<sequence length="231" mass="23690">MSIDDITLMALADGELDAAEARALQARIAADPQAQARLAQFRLTRAHLAALAEDASAHPGDADLTARIRAAGIAAHPPSGRPIPRPAANRNRAPWAALAAGLAVLGIAIGWWLPGGNSGSDGLQEVLARVPAGEGAMLEDGTDVTVIASFRTGTGQLCREIETAGDGRARLAILCRDDASEAFEERFALDLTTAEGYQPASGELEGLDAFLAGIGAGDPLSPADEAEALAP</sequence>
<name>A0A4P7HM21_9RHOB</name>
<proteinExistence type="predicted"/>
<dbReference type="AlphaFoldDB" id="A0A4P7HM21"/>
<reference evidence="3" key="1">
    <citation type="submission" date="2019-03" db="EMBL/GenBank/DDBJ databases">
        <authorList>
            <person name="Li J."/>
        </authorList>
    </citation>
    <scope>NUCLEOTIDE SEQUENCE [LARGE SCALE GENOMIC DNA]</scope>
    <source>
        <strain evidence="3">2251</strain>
    </source>
</reference>
<dbReference type="KEGG" id="plia:E4191_06195"/>
<evidence type="ECO:0000256" key="1">
    <source>
        <dbReference type="SAM" id="Phobius"/>
    </source>
</evidence>
<organism evidence="2 3">
    <name type="scientific">Paracoccus liaowanqingii</name>
    <dbReference type="NCBI Taxonomy" id="2560053"/>
    <lineage>
        <taxon>Bacteria</taxon>
        <taxon>Pseudomonadati</taxon>
        <taxon>Pseudomonadota</taxon>
        <taxon>Alphaproteobacteria</taxon>
        <taxon>Rhodobacterales</taxon>
        <taxon>Paracoccaceae</taxon>
        <taxon>Paracoccus</taxon>
    </lineage>
</organism>
<gene>
    <name evidence="2" type="ORF">E4191_06195</name>
</gene>
<keyword evidence="1" id="KW-1133">Transmembrane helix</keyword>
<accession>A0A4P7HM21</accession>
<dbReference type="Gene3D" id="1.10.10.1320">
    <property type="entry name" value="Anti-sigma factor, zinc-finger domain"/>
    <property type="match status" value="1"/>
</dbReference>
<dbReference type="Proteomes" id="UP000296374">
    <property type="component" value="Chromosome"/>
</dbReference>